<evidence type="ECO:0000256" key="5">
    <source>
        <dbReference type="ARBA" id="ARBA00023002"/>
    </source>
</evidence>
<feature type="transmembrane region" description="Helical" evidence="8">
    <location>
        <begin position="645"/>
        <end position="664"/>
    </location>
</feature>
<evidence type="ECO:0000256" key="3">
    <source>
        <dbReference type="ARBA" id="ARBA00022692"/>
    </source>
</evidence>
<keyword evidence="2" id="KW-1003">Cell membrane</keyword>
<protein>
    <submittedName>
        <fullName evidence="11">Hydrogenase, membrane subunit</fullName>
    </submittedName>
</protein>
<dbReference type="GO" id="GO:0005886">
    <property type="term" value="C:plasma membrane"/>
    <property type="evidence" value="ECO:0007669"/>
    <property type="project" value="UniProtKB-SubCell"/>
</dbReference>
<dbReference type="InterPro" id="IPR001750">
    <property type="entry name" value="ND/Mrp_TM"/>
</dbReference>
<keyword evidence="4 8" id="KW-1133">Transmembrane helix</keyword>
<feature type="transmembrane region" description="Helical" evidence="8">
    <location>
        <begin position="80"/>
        <end position="100"/>
    </location>
</feature>
<feature type="transmembrane region" description="Helical" evidence="8">
    <location>
        <begin position="497"/>
        <end position="520"/>
    </location>
</feature>
<feature type="transmembrane region" description="Helical" evidence="8">
    <location>
        <begin position="112"/>
        <end position="130"/>
    </location>
</feature>
<evidence type="ECO:0000256" key="6">
    <source>
        <dbReference type="ARBA" id="ARBA00023136"/>
    </source>
</evidence>
<dbReference type="PRINTS" id="PR01434">
    <property type="entry name" value="NADHDHGNASE5"/>
</dbReference>
<evidence type="ECO:0000259" key="9">
    <source>
        <dbReference type="Pfam" id="PF00361"/>
    </source>
</evidence>
<evidence type="ECO:0000256" key="1">
    <source>
        <dbReference type="ARBA" id="ARBA00004651"/>
    </source>
</evidence>
<evidence type="ECO:0000259" key="10">
    <source>
        <dbReference type="Pfam" id="PF00662"/>
    </source>
</evidence>
<feature type="transmembrane region" description="Helical" evidence="8">
    <location>
        <begin position="167"/>
        <end position="188"/>
    </location>
</feature>
<dbReference type="Pfam" id="PF00361">
    <property type="entry name" value="Proton_antipo_M"/>
    <property type="match status" value="1"/>
</dbReference>
<feature type="transmembrane region" description="Helical" evidence="8">
    <location>
        <begin position="6"/>
        <end position="25"/>
    </location>
</feature>
<dbReference type="Proteomes" id="UP000238701">
    <property type="component" value="Unassembled WGS sequence"/>
</dbReference>
<reference evidence="12" key="1">
    <citation type="submission" date="2018-02" db="EMBL/GenBank/DDBJ databases">
        <authorList>
            <person name="Hausmann B."/>
        </authorList>
    </citation>
    <scope>NUCLEOTIDE SEQUENCE [LARGE SCALE GENOMIC DNA]</scope>
    <source>
        <strain evidence="12">Peat soil MAG SbA1</strain>
    </source>
</reference>
<feature type="transmembrane region" description="Helical" evidence="8">
    <location>
        <begin position="281"/>
        <end position="302"/>
    </location>
</feature>
<feature type="transmembrane region" description="Helical" evidence="8">
    <location>
        <begin position="469"/>
        <end position="490"/>
    </location>
</feature>
<dbReference type="GO" id="GO:0016491">
    <property type="term" value="F:oxidoreductase activity"/>
    <property type="evidence" value="ECO:0007669"/>
    <property type="project" value="UniProtKB-KW"/>
</dbReference>
<dbReference type="EMBL" id="OMOD01000177">
    <property type="protein sequence ID" value="SPF47889.1"/>
    <property type="molecule type" value="Genomic_DNA"/>
</dbReference>
<evidence type="ECO:0000256" key="7">
    <source>
        <dbReference type="RuleBase" id="RU000320"/>
    </source>
</evidence>
<comment type="subcellular location">
    <subcellularLocation>
        <location evidence="1">Cell membrane</location>
        <topology evidence="1">Multi-pass membrane protein</topology>
    </subcellularLocation>
    <subcellularLocation>
        <location evidence="7">Membrane</location>
        <topology evidence="7">Multi-pass membrane protein</topology>
    </subcellularLocation>
</comment>
<evidence type="ECO:0000313" key="12">
    <source>
        <dbReference type="Proteomes" id="UP000238701"/>
    </source>
</evidence>
<feature type="domain" description="NADH:quinone oxidoreductase/Mrp antiporter transmembrane" evidence="9">
    <location>
        <begin position="133"/>
        <end position="436"/>
    </location>
</feature>
<organism evidence="11 12">
    <name type="scientific">Candidatus Sulfotelmatobacter kueseliae</name>
    <dbReference type="NCBI Taxonomy" id="2042962"/>
    <lineage>
        <taxon>Bacteria</taxon>
        <taxon>Pseudomonadati</taxon>
        <taxon>Acidobacteriota</taxon>
        <taxon>Terriglobia</taxon>
        <taxon>Terriglobales</taxon>
        <taxon>Candidatus Korobacteraceae</taxon>
        <taxon>Candidatus Sulfotelmatobacter</taxon>
    </lineage>
</organism>
<dbReference type="OrthoDB" id="9807568at2"/>
<feature type="transmembrane region" description="Helical" evidence="8">
    <location>
        <begin position="314"/>
        <end position="336"/>
    </location>
</feature>
<gene>
    <name evidence="11" type="primary">hycC</name>
    <name evidence="11" type="synonym">hyfB</name>
    <name evidence="11" type="ORF">SBA1_80009</name>
</gene>
<dbReference type="AlphaFoldDB" id="A0A2U3L806"/>
<feature type="transmembrane region" description="Helical" evidence="8">
    <location>
        <begin position="532"/>
        <end position="552"/>
    </location>
</feature>
<evidence type="ECO:0000256" key="8">
    <source>
        <dbReference type="SAM" id="Phobius"/>
    </source>
</evidence>
<feature type="transmembrane region" description="Helical" evidence="8">
    <location>
        <begin position="438"/>
        <end position="457"/>
    </location>
</feature>
<dbReference type="PANTHER" id="PTHR42682:SF3">
    <property type="entry name" value="FORMATE HYDROGENLYASE SUBUNIT 3-RELATED"/>
    <property type="match status" value="1"/>
</dbReference>
<name>A0A2U3L806_9BACT</name>
<evidence type="ECO:0000313" key="11">
    <source>
        <dbReference type="EMBL" id="SPF47889.1"/>
    </source>
</evidence>
<proteinExistence type="predicted"/>
<keyword evidence="6 8" id="KW-0472">Membrane</keyword>
<evidence type="ECO:0000256" key="4">
    <source>
        <dbReference type="ARBA" id="ARBA00022989"/>
    </source>
</evidence>
<feature type="transmembrane region" description="Helical" evidence="8">
    <location>
        <begin position="414"/>
        <end position="433"/>
    </location>
</feature>
<accession>A0A2U3L806</accession>
<dbReference type="PANTHER" id="PTHR42682">
    <property type="entry name" value="HYDROGENASE-4 COMPONENT F"/>
    <property type="match status" value="1"/>
</dbReference>
<feature type="transmembrane region" description="Helical" evidence="8">
    <location>
        <begin position="212"/>
        <end position="235"/>
    </location>
</feature>
<keyword evidence="5" id="KW-0560">Oxidoreductase</keyword>
<evidence type="ECO:0000256" key="2">
    <source>
        <dbReference type="ARBA" id="ARBA00022475"/>
    </source>
</evidence>
<feature type="transmembrane region" description="Helical" evidence="8">
    <location>
        <begin position="382"/>
        <end position="402"/>
    </location>
</feature>
<dbReference type="Pfam" id="PF00662">
    <property type="entry name" value="Proton_antipo_N"/>
    <property type="match status" value="1"/>
</dbReference>
<sequence length="666" mass="71754">MTNAVRNVEASIVILMAGSLVSLLFARRRKLCGWISFAFVCVSSVFTGFAIVAAFTVASGEHTILSLPQLGSRFSLRIDPLSAIFLAIVAVIALLSTLYSIRYMEHYAHDNVAKFFPILLLSIASMTGVLACTDFLFFLIFWESMTLTSYFLVTFESQNEASQRAGLKYFIITHGATLCMLAAVLLLWRTSGSFAFDAARQTLSGMLTTRPVLGHAIIFLFFLGFATKAGILPMGDWLPDAHPVAPSGMSATLSGALVKLGIYGLVRVFCSFLAVSPSLKVWGIILALAGTGSLFVGTLTALRQTDTKRLMAFHTIGQIGYICLGLGVGIYCLNMYPALATIALAGAILHAVNHACFKSCLFLGAGSVLYRTGKRDMDQLGGLARFMPFTTGTTTIASLSIAGVPPLNGFTSKWLIVAGCLLVGMRFPLFLLLGLIALFISLATLASFLKVLASVFLGKTDEESGIAEVPLSMIVPQVTLASLCVLLGVFPQLVLRFIGHAIEAATAMPLAGIQATGMWSGLRLMDGSPVGFWSPLAVLAALAVLAVLCFAIQRAGQAQTRSVPVWYCGEEHSPASVRYPASSLYLPFKHALPEIYPSGKVHAPRFPAFLRRVLDLDRWLYTPTVKAVDRSADRISRTHVGIPQIYLLWIVIGAIVVTAILLWVRS</sequence>
<feature type="transmembrane region" description="Helical" evidence="8">
    <location>
        <begin position="37"/>
        <end position="60"/>
    </location>
</feature>
<dbReference type="InterPro" id="IPR052175">
    <property type="entry name" value="ComplexI-like_HydComp"/>
</dbReference>
<dbReference type="InterPro" id="IPR001516">
    <property type="entry name" value="Proton_antipo_N"/>
</dbReference>
<keyword evidence="3 7" id="KW-0812">Transmembrane</keyword>
<feature type="transmembrane region" description="Helical" evidence="8">
    <location>
        <begin position="342"/>
        <end position="370"/>
    </location>
</feature>
<feature type="domain" description="NADH-Ubiquinone oxidoreductase (complex I) chain 5 N-terminal" evidence="10">
    <location>
        <begin position="70"/>
        <end position="116"/>
    </location>
</feature>